<feature type="domain" description="UBC core" evidence="12">
    <location>
        <begin position="8"/>
        <end position="167"/>
    </location>
</feature>
<evidence type="ECO:0000256" key="11">
    <source>
        <dbReference type="ARBA" id="ARBA00042401"/>
    </source>
</evidence>
<dbReference type="InterPro" id="IPR016135">
    <property type="entry name" value="UBQ-conjugating_enzyme/RWD"/>
</dbReference>
<dbReference type="PANTHER" id="PTHR46116">
    <property type="entry name" value="(E3-INDEPENDENT) E2 UBIQUITIN-CONJUGATING ENZYME"/>
    <property type="match status" value="1"/>
</dbReference>
<evidence type="ECO:0000256" key="3">
    <source>
        <dbReference type="ARBA" id="ARBA00022679"/>
    </source>
</evidence>
<evidence type="ECO:0000256" key="5">
    <source>
        <dbReference type="ARBA" id="ARBA00022741"/>
    </source>
</evidence>
<accession>A0A6C0HR38</accession>
<evidence type="ECO:0000259" key="12">
    <source>
        <dbReference type="PROSITE" id="PS50127"/>
    </source>
</evidence>
<sequence>MSIFIPKDCAKRLIKDIKQIINEPLTEHGVYYKHDEDNILRGYALIVGGEDTPYFGGYYFFQFNFTTKYPYEPPIVEYCTNDGKTRFNPNFYINKKTCLSILNTWKGEQWSSCQTITTILLSLTTVLCKHPLLNEPHITSSHRDYTNYSLTIEYVNIDVAICDIMANKLREDFFKLFENETKEQFQKNVDKLLDFCSSKNQAVTTIGVGIYYMNTRINYAKLVEKLNKLKIEFKI</sequence>
<dbReference type="SUPFAM" id="SSF54495">
    <property type="entry name" value="UBC-like"/>
    <property type="match status" value="1"/>
</dbReference>
<evidence type="ECO:0000256" key="4">
    <source>
        <dbReference type="ARBA" id="ARBA00022703"/>
    </source>
</evidence>
<dbReference type="Pfam" id="PF00179">
    <property type="entry name" value="UQ_con"/>
    <property type="match status" value="1"/>
</dbReference>
<dbReference type="EMBL" id="MN740006">
    <property type="protein sequence ID" value="QHT83151.1"/>
    <property type="molecule type" value="Genomic_DNA"/>
</dbReference>
<dbReference type="GO" id="GO:0043066">
    <property type="term" value="P:negative regulation of apoptotic process"/>
    <property type="evidence" value="ECO:0007669"/>
    <property type="project" value="TreeGrafter"/>
</dbReference>
<name>A0A6C0HR38_9ZZZZ</name>
<reference evidence="13" key="1">
    <citation type="journal article" date="2020" name="Nature">
        <title>Giant virus diversity and host interactions through global metagenomics.</title>
        <authorList>
            <person name="Schulz F."/>
            <person name="Roux S."/>
            <person name="Paez-Espino D."/>
            <person name="Jungbluth S."/>
            <person name="Walsh D.A."/>
            <person name="Denef V.J."/>
            <person name="McMahon K.D."/>
            <person name="Konstantinidis K.T."/>
            <person name="Eloe-Fadrosh E.A."/>
            <person name="Kyrpides N.C."/>
            <person name="Woyke T."/>
        </authorList>
    </citation>
    <scope>NUCLEOTIDE SEQUENCE</scope>
    <source>
        <strain evidence="13">GVMAG-M-3300023184-167</strain>
    </source>
</reference>
<dbReference type="GO" id="GO:0005737">
    <property type="term" value="C:cytoplasm"/>
    <property type="evidence" value="ECO:0007669"/>
    <property type="project" value="UniProtKB-SubCell"/>
</dbReference>
<protein>
    <recommendedName>
        <fullName evidence="8">Ubiquitin-conjugating enzyme E2 Z</fullName>
    </recommendedName>
    <alternativeName>
        <fullName evidence="9">E2 ubiquitin-conjugating enzyme Z</fullName>
    </alternativeName>
    <alternativeName>
        <fullName evidence="11">Ubiquitin carrier protein Z</fullName>
    </alternativeName>
    <alternativeName>
        <fullName evidence="10">Ubiquitin-protein ligase Z</fullName>
    </alternativeName>
</protein>
<dbReference type="InterPro" id="IPR000608">
    <property type="entry name" value="UBC"/>
</dbReference>
<dbReference type="PANTHER" id="PTHR46116:SF26">
    <property type="entry name" value="UBIQUITIN-CONJUGATING ENZYME E2 Z"/>
    <property type="match status" value="1"/>
</dbReference>
<evidence type="ECO:0000313" key="13">
    <source>
        <dbReference type="EMBL" id="QHT83151.1"/>
    </source>
</evidence>
<proteinExistence type="predicted"/>
<dbReference type="AlphaFoldDB" id="A0A6C0HR38"/>
<evidence type="ECO:0000256" key="2">
    <source>
        <dbReference type="ARBA" id="ARBA00022490"/>
    </source>
</evidence>
<dbReference type="GO" id="GO:0005524">
    <property type="term" value="F:ATP binding"/>
    <property type="evidence" value="ECO:0007669"/>
    <property type="project" value="UniProtKB-KW"/>
</dbReference>
<evidence type="ECO:0000256" key="7">
    <source>
        <dbReference type="ARBA" id="ARBA00022840"/>
    </source>
</evidence>
<evidence type="ECO:0000256" key="1">
    <source>
        <dbReference type="ARBA" id="ARBA00004496"/>
    </source>
</evidence>
<evidence type="ECO:0000256" key="6">
    <source>
        <dbReference type="ARBA" id="ARBA00022786"/>
    </source>
</evidence>
<keyword evidence="3" id="KW-0808">Transferase</keyword>
<keyword evidence="6" id="KW-0833">Ubl conjugation pathway</keyword>
<comment type="subcellular location">
    <subcellularLocation>
        <location evidence="1">Cytoplasm</location>
    </subcellularLocation>
</comment>
<keyword evidence="2" id="KW-0963">Cytoplasm</keyword>
<evidence type="ECO:0000256" key="10">
    <source>
        <dbReference type="ARBA" id="ARBA00042316"/>
    </source>
</evidence>
<dbReference type="GO" id="GO:0004869">
    <property type="term" value="F:cysteine-type endopeptidase inhibitor activity"/>
    <property type="evidence" value="ECO:0007669"/>
    <property type="project" value="TreeGrafter"/>
</dbReference>
<dbReference type="SMART" id="SM00212">
    <property type="entry name" value="UBCc"/>
    <property type="match status" value="1"/>
</dbReference>
<keyword evidence="4" id="KW-0053">Apoptosis</keyword>
<evidence type="ECO:0000256" key="9">
    <source>
        <dbReference type="ARBA" id="ARBA00041798"/>
    </source>
</evidence>
<keyword evidence="5" id="KW-0547">Nucleotide-binding</keyword>
<dbReference type="GO" id="GO:0005634">
    <property type="term" value="C:nucleus"/>
    <property type="evidence" value="ECO:0007669"/>
    <property type="project" value="TreeGrafter"/>
</dbReference>
<organism evidence="13">
    <name type="scientific">viral metagenome</name>
    <dbReference type="NCBI Taxonomy" id="1070528"/>
    <lineage>
        <taxon>unclassified sequences</taxon>
        <taxon>metagenomes</taxon>
        <taxon>organismal metagenomes</taxon>
    </lineage>
</organism>
<dbReference type="Gene3D" id="3.10.110.10">
    <property type="entry name" value="Ubiquitin Conjugating Enzyme"/>
    <property type="match status" value="1"/>
</dbReference>
<evidence type="ECO:0000256" key="8">
    <source>
        <dbReference type="ARBA" id="ARBA00039894"/>
    </source>
</evidence>
<dbReference type="PROSITE" id="PS50127">
    <property type="entry name" value="UBC_2"/>
    <property type="match status" value="1"/>
</dbReference>
<keyword evidence="7" id="KW-0067">ATP-binding</keyword>
<dbReference type="GO" id="GO:0016740">
    <property type="term" value="F:transferase activity"/>
    <property type="evidence" value="ECO:0007669"/>
    <property type="project" value="UniProtKB-KW"/>
</dbReference>
<dbReference type="GO" id="GO:0006915">
    <property type="term" value="P:apoptotic process"/>
    <property type="evidence" value="ECO:0007669"/>
    <property type="project" value="UniProtKB-KW"/>
</dbReference>